<evidence type="ECO:0000313" key="2">
    <source>
        <dbReference type="Proteomes" id="UP000183413"/>
    </source>
</evidence>
<reference evidence="1 2" key="1">
    <citation type="submission" date="2016-10" db="EMBL/GenBank/DDBJ databases">
        <authorList>
            <person name="de Groot N.N."/>
        </authorList>
    </citation>
    <scope>NUCLEOTIDE SEQUENCE [LARGE SCALE GENOMIC DNA]</scope>
    <source>
        <strain evidence="1 2">DSM 43067</strain>
    </source>
</reference>
<dbReference type="EMBL" id="FOVH01000009">
    <property type="protein sequence ID" value="SFO79359.1"/>
    <property type="molecule type" value="Genomic_DNA"/>
</dbReference>
<sequence length="83" mass="9685">MDALSFQNSDVDFVSPQSGHLFVDMGETLPSRPRQRTLFDYQKKAFSRLTECPFWGLLSAFLNVCPDKVFCVLFQYFVYFVQN</sequence>
<keyword evidence="2" id="KW-1185">Reference proteome</keyword>
<organism evidence="1 2">
    <name type="scientific">Actinomadura madurae</name>
    <dbReference type="NCBI Taxonomy" id="1993"/>
    <lineage>
        <taxon>Bacteria</taxon>
        <taxon>Bacillati</taxon>
        <taxon>Actinomycetota</taxon>
        <taxon>Actinomycetes</taxon>
        <taxon>Streptosporangiales</taxon>
        <taxon>Thermomonosporaceae</taxon>
        <taxon>Actinomadura</taxon>
    </lineage>
</organism>
<dbReference type="InParanoid" id="A0A1I5K2Y4"/>
<gene>
    <name evidence="1" type="ORF">SAMN04489713_109327</name>
</gene>
<proteinExistence type="predicted"/>
<dbReference type="Proteomes" id="UP000183413">
    <property type="component" value="Unassembled WGS sequence"/>
</dbReference>
<name>A0A1I5K2Y4_9ACTN</name>
<dbReference type="AlphaFoldDB" id="A0A1I5K2Y4"/>
<evidence type="ECO:0000313" key="1">
    <source>
        <dbReference type="EMBL" id="SFO79359.1"/>
    </source>
</evidence>
<protein>
    <submittedName>
        <fullName evidence="1">Uncharacterized protein</fullName>
    </submittedName>
</protein>
<accession>A0A1I5K2Y4</accession>